<dbReference type="EMBL" id="BAABBB010000004">
    <property type="protein sequence ID" value="GAA3520314.1"/>
    <property type="molecule type" value="Genomic_DNA"/>
</dbReference>
<protein>
    <recommendedName>
        <fullName evidence="4">DUF4386 domain-containing protein</fullName>
    </recommendedName>
</protein>
<feature type="transmembrane region" description="Helical" evidence="1">
    <location>
        <begin position="188"/>
        <end position="207"/>
    </location>
</feature>
<evidence type="ECO:0000313" key="3">
    <source>
        <dbReference type="Proteomes" id="UP001500301"/>
    </source>
</evidence>
<keyword evidence="1" id="KW-0812">Transmembrane</keyword>
<keyword evidence="1" id="KW-0472">Membrane</keyword>
<proteinExistence type="predicted"/>
<evidence type="ECO:0008006" key="4">
    <source>
        <dbReference type="Google" id="ProtNLM"/>
    </source>
</evidence>
<feature type="transmembrane region" description="Helical" evidence="1">
    <location>
        <begin position="114"/>
        <end position="138"/>
    </location>
</feature>
<comment type="caution">
    <text evidence="2">The sequence shown here is derived from an EMBL/GenBank/DDBJ whole genome shotgun (WGS) entry which is preliminary data.</text>
</comment>
<feature type="transmembrane region" description="Helical" evidence="1">
    <location>
        <begin position="31"/>
        <end position="53"/>
    </location>
</feature>
<feature type="transmembrane region" description="Helical" evidence="1">
    <location>
        <begin position="153"/>
        <end position="176"/>
    </location>
</feature>
<name>A0ABP6UW91_9ACTN</name>
<gene>
    <name evidence="2" type="ORF">GCM10022263_05240</name>
</gene>
<reference evidence="3" key="1">
    <citation type="journal article" date="2019" name="Int. J. Syst. Evol. Microbiol.">
        <title>The Global Catalogue of Microorganisms (GCM) 10K type strain sequencing project: providing services to taxonomists for standard genome sequencing and annotation.</title>
        <authorList>
            <consortium name="The Broad Institute Genomics Platform"/>
            <consortium name="The Broad Institute Genome Sequencing Center for Infectious Disease"/>
            <person name="Wu L."/>
            <person name="Ma J."/>
        </authorList>
    </citation>
    <scope>NUCLEOTIDE SEQUENCE [LARGE SCALE GENOMIC DNA]</scope>
    <source>
        <strain evidence="3">JCM 17460</strain>
    </source>
</reference>
<organism evidence="2 3">
    <name type="scientific">Nocardioides daeguensis</name>
    <dbReference type="NCBI Taxonomy" id="908359"/>
    <lineage>
        <taxon>Bacteria</taxon>
        <taxon>Bacillati</taxon>
        <taxon>Actinomycetota</taxon>
        <taxon>Actinomycetes</taxon>
        <taxon>Propionibacteriales</taxon>
        <taxon>Nocardioidaceae</taxon>
        <taxon>Nocardioides</taxon>
    </lineage>
</organism>
<evidence type="ECO:0000256" key="1">
    <source>
        <dbReference type="SAM" id="Phobius"/>
    </source>
</evidence>
<dbReference type="Proteomes" id="UP001500301">
    <property type="component" value="Unassembled WGS sequence"/>
</dbReference>
<feature type="transmembrane region" description="Helical" evidence="1">
    <location>
        <begin position="78"/>
        <end position="102"/>
    </location>
</feature>
<keyword evidence="1" id="KW-1133">Transmembrane helix</keyword>
<sequence length="251" mass="26368">MSAASIVEEGTVQSTVPDPASAAAGDPGLRVLAVAGVAGVALILSGMLVSGYIPAPGAAWSPERIQEFYAGAATQRRLGIFLMILGTPLFGALVAGMSRVLVLGGGNRGGWANLQTVVGGCGTVLLVLFAMVLAVAAYRPERDAEITQALHDLGWYFAFISAVPFVIQALAIAWVVLRSGVLPRQFGWANLSVAILLLPGAAMLFFHTGPVAYDGLLTFWVPLTDFGLWMLLLAWGMWVSADRDAVAGERR</sequence>
<accession>A0ABP6UW91</accession>
<feature type="transmembrane region" description="Helical" evidence="1">
    <location>
        <begin position="219"/>
        <end position="241"/>
    </location>
</feature>
<keyword evidence="3" id="KW-1185">Reference proteome</keyword>
<dbReference type="RefSeq" id="WP_218232349.1">
    <property type="nucleotide sequence ID" value="NZ_BAABBB010000004.1"/>
</dbReference>
<evidence type="ECO:0000313" key="2">
    <source>
        <dbReference type="EMBL" id="GAA3520314.1"/>
    </source>
</evidence>